<proteinExistence type="predicted"/>
<dbReference type="STRING" id="504798.SAMN05421871_102220"/>
<dbReference type="RefSeq" id="WP_091374783.1">
    <property type="nucleotide sequence ID" value="NZ_FNDV01000002.1"/>
</dbReference>
<dbReference type="AlphaFoldDB" id="A0A1H0N315"/>
<sequence length="135" mass="15038">MTEVVPPPVRARGQRAATFGGITTPAGQPRPPAGPDYAAIHASPEFTALRSRFRRFVFPMAALFFVWYLAYVLLAAYAKDFMSIRVFGSVNIALVFGLLQFVSTIAITAFYVRWARTRIDPEVERIRVKAGVDAR</sequence>
<keyword evidence="3" id="KW-1185">Reference proteome</keyword>
<evidence type="ECO:0000313" key="3">
    <source>
        <dbReference type="Proteomes" id="UP000199651"/>
    </source>
</evidence>
<feature type="transmembrane region" description="Helical" evidence="1">
    <location>
        <begin position="56"/>
        <end position="78"/>
    </location>
</feature>
<dbReference type="Proteomes" id="UP000199651">
    <property type="component" value="Unassembled WGS sequence"/>
</dbReference>
<accession>A0A1H0N315</accession>
<dbReference type="OrthoDB" id="3543412at2"/>
<dbReference type="InterPro" id="IPR007436">
    <property type="entry name" value="DUF485"/>
</dbReference>
<evidence type="ECO:0000313" key="2">
    <source>
        <dbReference type="EMBL" id="SDO87053.1"/>
    </source>
</evidence>
<gene>
    <name evidence="2" type="ORF">SAMN05192558_105170</name>
</gene>
<dbReference type="Pfam" id="PF04341">
    <property type="entry name" value="DUF485"/>
    <property type="match status" value="1"/>
</dbReference>
<keyword evidence="1" id="KW-0812">Transmembrane</keyword>
<feature type="transmembrane region" description="Helical" evidence="1">
    <location>
        <begin position="90"/>
        <end position="112"/>
    </location>
</feature>
<evidence type="ECO:0000256" key="1">
    <source>
        <dbReference type="SAM" id="Phobius"/>
    </source>
</evidence>
<name>A0A1H0N315_9PSEU</name>
<dbReference type="PANTHER" id="PTHR38441:SF1">
    <property type="entry name" value="MEMBRANE PROTEIN"/>
    <property type="match status" value="1"/>
</dbReference>
<dbReference type="EMBL" id="FNJB01000005">
    <property type="protein sequence ID" value="SDO87053.1"/>
    <property type="molecule type" value="Genomic_DNA"/>
</dbReference>
<organism evidence="2 3">
    <name type="scientific">Actinokineospora alba</name>
    <dbReference type="NCBI Taxonomy" id="504798"/>
    <lineage>
        <taxon>Bacteria</taxon>
        <taxon>Bacillati</taxon>
        <taxon>Actinomycetota</taxon>
        <taxon>Actinomycetes</taxon>
        <taxon>Pseudonocardiales</taxon>
        <taxon>Pseudonocardiaceae</taxon>
        <taxon>Actinokineospora</taxon>
    </lineage>
</organism>
<keyword evidence="1" id="KW-0472">Membrane</keyword>
<protein>
    <submittedName>
        <fullName evidence="2">Uncharacterized membrane protein, DUF485 family</fullName>
    </submittedName>
</protein>
<reference evidence="3" key="1">
    <citation type="submission" date="2016-10" db="EMBL/GenBank/DDBJ databases">
        <authorList>
            <person name="Varghese N."/>
            <person name="Submissions S."/>
        </authorList>
    </citation>
    <scope>NUCLEOTIDE SEQUENCE [LARGE SCALE GENOMIC DNA]</scope>
    <source>
        <strain evidence="3">IBRC-M 10655</strain>
    </source>
</reference>
<dbReference type="PANTHER" id="PTHR38441">
    <property type="entry name" value="INTEGRAL MEMBRANE PROTEIN-RELATED"/>
    <property type="match status" value="1"/>
</dbReference>
<keyword evidence="1" id="KW-1133">Transmembrane helix</keyword>